<protein>
    <submittedName>
        <fullName evidence="2">Uncharacterized protein</fullName>
    </submittedName>
</protein>
<dbReference type="AlphaFoldDB" id="I5C0M7"/>
<dbReference type="EMBL" id="AJYA01000030">
    <property type="protein sequence ID" value="EIM75379.1"/>
    <property type="molecule type" value="Genomic_DNA"/>
</dbReference>
<sequence>MSVFIREKEAEREGLPAAKRTLAQAEKAKRKRGKGSRHRQPRPSGIAEGAGYCGGFPSWA</sequence>
<evidence type="ECO:0000313" key="3">
    <source>
        <dbReference type="Proteomes" id="UP000005551"/>
    </source>
</evidence>
<evidence type="ECO:0000313" key="2">
    <source>
        <dbReference type="EMBL" id="EIM75379.1"/>
    </source>
</evidence>
<gene>
    <name evidence="2" type="ORF">A3SI_13257</name>
</gene>
<dbReference type="Proteomes" id="UP000005551">
    <property type="component" value="Unassembled WGS sequence"/>
</dbReference>
<keyword evidence="3" id="KW-1185">Reference proteome</keyword>
<feature type="compositionally biased region" description="Basic and acidic residues" evidence="1">
    <location>
        <begin position="1"/>
        <end position="14"/>
    </location>
</feature>
<comment type="caution">
    <text evidence="2">The sequence shown here is derived from an EMBL/GenBank/DDBJ whole genome shotgun (WGS) entry which is preliminary data.</text>
</comment>
<proteinExistence type="predicted"/>
<evidence type="ECO:0000256" key="1">
    <source>
        <dbReference type="SAM" id="MobiDB-lite"/>
    </source>
</evidence>
<organism evidence="2 3">
    <name type="scientific">Nitritalea halalkaliphila LW7</name>
    <dbReference type="NCBI Taxonomy" id="1189621"/>
    <lineage>
        <taxon>Bacteria</taxon>
        <taxon>Pseudomonadati</taxon>
        <taxon>Bacteroidota</taxon>
        <taxon>Cytophagia</taxon>
        <taxon>Cytophagales</taxon>
        <taxon>Cyclobacteriaceae</taxon>
        <taxon>Nitritalea</taxon>
    </lineage>
</organism>
<feature type="compositionally biased region" description="Basic residues" evidence="1">
    <location>
        <begin position="28"/>
        <end position="41"/>
    </location>
</feature>
<accession>I5C0M7</accession>
<reference evidence="2 3" key="1">
    <citation type="submission" date="2012-05" db="EMBL/GenBank/DDBJ databases">
        <title>Genome sequence of Nitritalea halalkaliphila LW7.</title>
        <authorList>
            <person name="Jangir P.K."/>
            <person name="Singh A."/>
            <person name="Shivaji S."/>
            <person name="Sharma R."/>
        </authorList>
    </citation>
    <scope>NUCLEOTIDE SEQUENCE [LARGE SCALE GENOMIC DNA]</scope>
    <source>
        <strain evidence="2 3">LW7</strain>
    </source>
</reference>
<feature type="region of interest" description="Disordered" evidence="1">
    <location>
        <begin position="1"/>
        <end position="60"/>
    </location>
</feature>
<name>I5C0M7_9BACT</name>